<comment type="caution">
    <text evidence="2">The sequence shown here is derived from an EMBL/GenBank/DDBJ whole genome shotgun (WGS) entry which is preliminary data.</text>
</comment>
<dbReference type="Proteomes" id="UP000193642">
    <property type="component" value="Unassembled WGS sequence"/>
</dbReference>
<gene>
    <name evidence="2" type="ORF">BCR33DRAFT_720940</name>
</gene>
<evidence type="ECO:0000313" key="2">
    <source>
        <dbReference type="EMBL" id="ORY38244.1"/>
    </source>
</evidence>
<proteinExistence type="predicted"/>
<keyword evidence="3" id="KW-1185">Reference proteome</keyword>
<organism evidence="2 3">
    <name type="scientific">Rhizoclosmatium globosum</name>
    <dbReference type="NCBI Taxonomy" id="329046"/>
    <lineage>
        <taxon>Eukaryota</taxon>
        <taxon>Fungi</taxon>
        <taxon>Fungi incertae sedis</taxon>
        <taxon>Chytridiomycota</taxon>
        <taxon>Chytridiomycota incertae sedis</taxon>
        <taxon>Chytridiomycetes</taxon>
        <taxon>Chytridiales</taxon>
        <taxon>Chytriomycetaceae</taxon>
        <taxon>Rhizoclosmatium</taxon>
    </lineage>
</organism>
<dbReference type="AlphaFoldDB" id="A0A1Y2BU92"/>
<dbReference type="EMBL" id="MCGO01000045">
    <property type="protein sequence ID" value="ORY38244.1"/>
    <property type="molecule type" value="Genomic_DNA"/>
</dbReference>
<evidence type="ECO:0000313" key="3">
    <source>
        <dbReference type="Proteomes" id="UP000193642"/>
    </source>
</evidence>
<feature type="region of interest" description="Disordered" evidence="1">
    <location>
        <begin position="70"/>
        <end position="99"/>
    </location>
</feature>
<accession>A0A1Y2BU92</accession>
<evidence type="ECO:0008006" key="4">
    <source>
        <dbReference type="Google" id="ProtNLM"/>
    </source>
</evidence>
<evidence type="ECO:0000256" key="1">
    <source>
        <dbReference type="SAM" id="MobiDB-lite"/>
    </source>
</evidence>
<name>A0A1Y2BU92_9FUNG</name>
<sequence length="529" mass="60070">MISQFGTSCPGFSDYKGARSDMYRQTLFSVFHSHDRLEIPVMQRRFCWGDEQLDRWVVDSMRVALMSAKKNGRSGDSVGGDSESDSDSDSDDEDKSNEPDLETIKNQLDSASSQGAIVYAANPKHYPFAARNAKLARFRVRDDNSSLLIVDGQQRLVVTTMLIASIRDAILNHRDWEMNQELCKEHLDAIHSALFSTPIDLLSLPQIVASLKEGDILKEARLIPSYPDRLVFYNLLCRDGIPLAKNASRDHASFRTFAARSQFAAFTANLTIPQLCNLAHSSLCGVSVMSNYLIAPNLNLCQVFQWFQELGIKGSGLLGNKSPGVGFHTLDFVRNFFMSVCMDYELEIQNRLYHLLWYQPIERIVGLDWERFDSLLDRYMTSFESTTRIKDPKEDPLVPEDVATAAEFMNDPNVEMYTRFLVYFYQHCLNPTGLPKITESSDIYDDDDDDEVVVIEDDDYLRDLQSPGNGTSRPAFVLSNPEIFKLLNQFENDAKDPSAVDPDALLEASKLSLLGFIRHFVWYAQITKW</sequence>
<protein>
    <recommendedName>
        <fullName evidence="4">DUF262 domain-containing protein</fullName>
    </recommendedName>
</protein>
<feature type="compositionally biased region" description="Acidic residues" evidence="1">
    <location>
        <begin position="82"/>
        <end position="99"/>
    </location>
</feature>
<reference evidence="2 3" key="1">
    <citation type="submission" date="2016-07" db="EMBL/GenBank/DDBJ databases">
        <title>Pervasive Adenine N6-methylation of Active Genes in Fungi.</title>
        <authorList>
            <consortium name="DOE Joint Genome Institute"/>
            <person name="Mondo S.J."/>
            <person name="Dannebaum R.O."/>
            <person name="Kuo R.C."/>
            <person name="Labutti K."/>
            <person name="Haridas S."/>
            <person name="Kuo A."/>
            <person name="Salamov A."/>
            <person name="Ahrendt S.R."/>
            <person name="Lipzen A."/>
            <person name="Sullivan W."/>
            <person name="Andreopoulos W.B."/>
            <person name="Clum A."/>
            <person name="Lindquist E."/>
            <person name="Daum C."/>
            <person name="Ramamoorthy G.K."/>
            <person name="Gryganskyi A."/>
            <person name="Culley D."/>
            <person name="Magnuson J.K."/>
            <person name="James T.Y."/>
            <person name="O'Malley M.A."/>
            <person name="Stajich J.E."/>
            <person name="Spatafora J.W."/>
            <person name="Visel A."/>
            <person name="Grigoriev I.V."/>
        </authorList>
    </citation>
    <scope>NUCLEOTIDE SEQUENCE [LARGE SCALE GENOMIC DNA]</scope>
    <source>
        <strain evidence="2 3">JEL800</strain>
    </source>
</reference>
<dbReference type="OrthoDB" id="192041at2759"/>